<comment type="cofactor">
    <cofactor evidence="1">
        <name>a divalent metal cation</name>
        <dbReference type="ChEBI" id="CHEBI:60240"/>
    </cofactor>
</comment>
<feature type="domain" description="DDE Tnp4" evidence="3">
    <location>
        <begin position="3"/>
        <end position="138"/>
    </location>
</feature>
<name>A0AAG5D1P9_ANOAO</name>
<sequence length="207" mass="23259">IIVLLAIVDSNYNFMYIDVGAKGSISDGGVFCHSNIYDSFENNQLNIPSPTVLHPPYAVKVPYMLLGDQAFALSTPLGGTLQSGSVERKFNEIHSRARRPVENAFGILSSKLRILRRPMELNPDVVKTVVQATVYLHNFLRKRGSSISYTNSPSFDREEDGSFVPGSWRRDEPVESMHPLRSTLFRSAARLMAMRLHLANYLFTYSS</sequence>
<evidence type="ECO:0000313" key="5">
    <source>
        <dbReference type="Proteomes" id="UP000075880"/>
    </source>
</evidence>
<dbReference type="EnsemblMetazoa" id="ENSAATROPT005093">
    <property type="protein sequence ID" value="ENSAATROPP004789"/>
    <property type="gene ID" value="ENSAATROPG004063"/>
</dbReference>
<evidence type="ECO:0000256" key="1">
    <source>
        <dbReference type="ARBA" id="ARBA00001968"/>
    </source>
</evidence>
<organism evidence="4 5">
    <name type="scientific">Anopheles atroparvus</name>
    <name type="common">European mosquito</name>
    <dbReference type="NCBI Taxonomy" id="41427"/>
    <lineage>
        <taxon>Eukaryota</taxon>
        <taxon>Metazoa</taxon>
        <taxon>Ecdysozoa</taxon>
        <taxon>Arthropoda</taxon>
        <taxon>Hexapoda</taxon>
        <taxon>Insecta</taxon>
        <taxon>Pterygota</taxon>
        <taxon>Neoptera</taxon>
        <taxon>Endopterygota</taxon>
        <taxon>Diptera</taxon>
        <taxon>Nematocera</taxon>
        <taxon>Culicoidea</taxon>
        <taxon>Culicidae</taxon>
        <taxon>Anophelinae</taxon>
        <taxon>Anopheles</taxon>
    </lineage>
</organism>
<protein>
    <recommendedName>
        <fullName evidence="3">DDE Tnp4 domain-containing protein</fullName>
    </recommendedName>
</protein>
<keyword evidence="2" id="KW-0479">Metal-binding</keyword>
<evidence type="ECO:0000256" key="2">
    <source>
        <dbReference type="ARBA" id="ARBA00022723"/>
    </source>
</evidence>
<keyword evidence="5" id="KW-1185">Reference proteome</keyword>
<proteinExistence type="predicted"/>
<dbReference type="GO" id="GO:0046872">
    <property type="term" value="F:metal ion binding"/>
    <property type="evidence" value="ECO:0007669"/>
    <property type="project" value="UniProtKB-KW"/>
</dbReference>
<dbReference type="Proteomes" id="UP000075880">
    <property type="component" value="Unassembled WGS sequence"/>
</dbReference>
<dbReference type="AlphaFoldDB" id="A0AAG5D1P9"/>
<evidence type="ECO:0000259" key="3">
    <source>
        <dbReference type="Pfam" id="PF13359"/>
    </source>
</evidence>
<dbReference type="Pfam" id="PF13359">
    <property type="entry name" value="DDE_Tnp_4"/>
    <property type="match status" value="1"/>
</dbReference>
<reference evidence="4" key="1">
    <citation type="submission" date="2024-04" db="UniProtKB">
        <authorList>
            <consortium name="EnsemblMetazoa"/>
        </authorList>
    </citation>
    <scope>IDENTIFICATION</scope>
    <source>
        <strain evidence="4">EBRO</strain>
    </source>
</reference>
<evidence type="ECO:0000313" key="4">
    <source>
        <dbReference type="EnsemblMetazoa" id="ENSAATROPP004789"/>
    </source>
</evidence>
<dbReference type="InterPro" id="IPR027806">
    <property type="entry name" value="HARBI1_dom"/>
</dbReference>
<accession>A0AAG5D1P9</accession>